<dbReference type="Gene3D" id="3.30.470.30">
    <property type="entry name" value="DNA ligase/mRNA capping enzyme"/>
    <property type="match status" value="1"/>
</dbReference>
<dbReference type="GO" id="GO:0004527">
    <property type="term" value="F:exonuclease activity"/>
    <property type="evidence" value="ECO:0007669"/>
    <property type="project" value="UniProtKB-KW"/>
</dbReference>
<proteinExistence type="inferred from homology"/>
<evidence type="ECO:0000256" key="16">
    <source>
        <dbReference type="ARBA" id="ARBA00023204"/>
    </source>
</evidence>
<evidence type="ECO:0000259" key="24">
    <source>
        <dbReference type="PROSITE" id="PS50160"/>
    </source>
</evidence>
<evidence type="ECO:0000256" key="3">
    <source>
        <dbReference type="ARBA" id="ARBA00022598"/>
    </source>
</evidence>
<dbReference type="RefSeq" id="WP_072847117.1">
    <property type="nucleotide sequence ID" value="NZ_FNAB01000024.1"/>
</dbReference>
<dbReference type="Proteomes" id="UP000199417">
    <property type="component" value="Unassembled WGS sequence"/>
</dbReference>
<accession>A0A1G7EGD3</accession>
<dbReference type="InterPro" id="IPR033649">
    <property type="entry name" value="MtLigD_Pol-like"/>
</dbReference>
<comment type="similarity">
    <text evidence="21">In the C-terminal section; belongs to the ATP-dependent DNA ligase family.</text>
</comment>
<dbReference type="PROSITE" id="PS00697">
    <property type="entry name" value="DNA_LIGASE_A1"/>
    <property type="match status" value="1"/>
</dbReference>
<evidence type="ECO:0000256" key="4">
    <source>
        <dbReference type="ARBA" id="ARBA00022679"/>
    </source>
</evidence>
<keyword evidence="8" id="KW-0547">Nucleotide-binding</keyword>
<dbReference type="PANTHER" id="PTHR42705:SF2">
    <property type="entry name" value="BIFUNCTIONAL NON-HOMOLOGOUS END JOINING PROTEIN LIGD"/>
    <property type="match status" value="1"/>
</dbReference>
<feature type="region of interest" description="Disordered" evidence="23">
    <location>
        <begin position="280"/>
        <end position="307"/>
    </location>
</feature>
<sequence length="631" mass="68438">MEHDVEVVVEGRRVSLTNLDKVLYPEAGTTKAEVLQYFTTVGPLMLPLLAGRPVTRKRWPDGTSATPFFQKNVDSATPSWVPRTVMRHSSKTITYPVVDSLAALVYFAQSGSLEFHVPQWRFDAAGQPRDPDRLVIDLDPGPGVSLDECAEVALRVRDRLGSRGLDALPVTSGSKGIHLYAGLGRGWPATRCVEVAKQIAVELERETPKSVTATMTRSERAGKVFVDWSQNSASKTTVSPYSLRGTALPTVAAPRTWDELARTGLRQLDFRELLERVEAGEADATVPQPSAPDAPVRRRGSAADAAPMLASATTPEEFGPRADPDQWAFEFKLDGIRALVEFDHDTRSGGSTVRLVSRNGVDLTPGYPELLAVPEGLHGHSGMLDGEIVAFGDDGAPSFGHLQRRMGLTKPGEARAAAQRDPVVLLVFDVLQLDGTSLRAKTYRDRRTVLDAIRLGAGDRWRVPPLAPPDLGEALASSREQRMEGVVAKRWDSTYRSGRSPSWLKLKHVHEREVVIGGWQPGEGGRSGGIGSLLLGVPDGAGALRYLGRVGSGLTGAALARLTEAFGELASPASPFGSSVPAADARTAHWVRPELVAEVRYSELTEDGRLRHPVWRGLRPDKSPDEVAEQW</sequence>
<dbReference type="PROSITE" id="PS50160">
    <property type="entry name" value="DNA_LIGASE_A3"/>
    <property type="match status" value="1"/>
</dbReference>
<dbReference type="InterPro" id="IPR052171">
    <property type="entry name" value="NHEJ_LigD"/>
</dbReference>
<keyword evidence="16" id="KW-0234">DNA repair</keyword>
<keyword evidence="26" id="KW-1185">Reference proteome</keyword>
<evidence type="ECO:0000256" key="19">
    <source>
        <dbReference type="ARBA" id="ARBA00029943"/>
    </source>
</evidence>
<evidence type="ECO:0000256" key="8">
    <source>
        <dbReference type="ARBA" id="ARBA00022741"/>
    </source>
</evidence>
<evidence type="ECO:0000256" key="9">
    <source>
        <dbReference type="ARBA" id="ARBA00022763"/>
    </source>
</evidence>
<dbReference type="NCBIfam" id="TIGR02778">
    <property type="entry name" value="ligD_pol"/>
    <property type="match status" value="1"/>
</dbReference>
<evidence type="ECO:0000256" key="6">
    <source>
        <dbReference type="ARBA" id="ARBA00022722"/>
    </source>
</evidence>
<dbReference type="Gene3D" id="3.30.1490.70">
    <property type="match status" value="1"/>
</dbReference>
<keyword evidence="4" id="KW-0808">Transferase</keyword>
<evidence type="ECO:0000256" key="7">
    <source>
        <dbReference type="ARBA" id="ARBA00022723"/>
    </source>
</evidence>
<dbReference type="InterPro" id="IPR012340">
    <property type="entry name" value="NA-bd_OB-fold"/>
</dbReference>
<keyword evidence="7" id="KW-0479">Metal-binding</keyword>
<keyword evidence="11" id="KW-0269">Exonuclease</keyword>
<evidence type="ECO:0000313" key="25">
    <source>
        <dbReference type="EMBL" id="SDE62709.1"/>
    </source>
</evidence>
<dbReference type="Pfam" id="PF04679">
    <property type="entry name" value="DNA_ligase_A_C"/>
    <property type="match status" value="1"/>
</dbReference>
<organism evidence="25 26">
    <name type="scientific">Rhodococcus tukisamuensis</name>
    <dbReference type="NCBI Taxonomy" id="168276"/>
    <lineage>
        <taxon>Bacteria</taxon>
        <taxon>Bacillati</taxon>
        <taxon>Actinomycetota</taxon>
        <taxon>Actinomycetes</taxon>
        <taxon>Mycobacteriales</taxon>
        <taxon>Nocardiaceae</taxon>
        <taxon>Rhodococcus</taxon>
    </lineage>
</organism>
<gene>
    <name evidence="25" type="ORF">SAMN05444580_12410</name>
</gene>
<keyword evidence="13" id="KW-0239">DNA-directed DNA polymerase</keyword>
<dbReference type="GO" id="GO:0003887">
    <property type="term" value="F:DNA-directed DNA polymerase activity"/>
    <property type="evidence" value="ECO:0007669"/>
    <property type="project" value="UniProtKB-KW"/>
</dbReference>
<keyword evidence="9" id="KW-0227">DNA damage</keyword>
<dbReference type="Gene3D" id="3.90.920.10">
    <property type="entry name" value="DNA primase, PRIM domain"/>
    <property type="match status" value="1"/>
</dbReference>
<dbReference type="CDD" id="cd07971">
    <property type="entry name" value="OBF_DNA_ligase_LigD"/>
    <property type="match status" value="1"/>
</dbReference>
<evidence type="ECO:0000256" key="23">
    <source>
        <dbReference type="SAM" id="MobiDB-lite"/>
    </source>
</evidence>
<dbReference type="InterPro" id="IPR012310">
    <property type="entry name" value="DNA_ligase_ATP-dep_cent"/>
</dbReference>
<dbReference type="InterPro" id="IPR014146">
    <property type="entry name" value="LigD_ligase_dom"/>
</dbReference>
<dbReference type="Pfam" id="PF01068">
    <property type="entry name" value="DNA_ligase_A_M"/>
    <property type="match status" value="1"/>
</dbReference>
<dbReference type="GO" id="GO:0003910">
    <property type="term" value="F:DNA ligase (ATP) activity"/>
    <property type="evidence" value="ECO:0007669"/>
    <property type="project" value="UniProtKB-EC"/>
</dbReference>
<dbReference type="GO" id="GO:0005524">
    <property type="term" value="F:ATP binding"/>
    <property type="evidence" value="ECO:0007669"/>
    <property type="project" value="UniProtKB-KW"/>
</dbReference>
<comment type="similarity">
    <text evidence="22">In the N-terminal section; belongs to the LigD polymerase family.</text>
</comment>
<evidence type="ECO:0000256" key="17">
    <source>
        <dbReference type="ARBA" id="ARBA00023211"/>
    </source>
</evidence>
<dbReference type="InterPro" id="IPR014145">
    <property type="entry name" value="LigD_pol_dom"/>
</dbReference>
<dbReference type="SUPFAM" id="SSF50249">
    <property type="entry name" value="Nucleic acid-binding proteins"/>
    <property type="match status" value="1"/>
</dbReference>
<dbReference type="EC" id="6.5.1.1" evidence="2"/>
<dbReference type="PANTHER" id="PTHR42705">
    <property type="entry name" value="BIFUNCTIONAL NON-HOMOLOGOUS END JOINING PROTEIN LIGD"/>
    <property type="match status" value="1"/>
</dbReference>
<comment type="cofactor">
    <cofactor evidence="1">
        <name>Mn(2+)</name>
        <dbReference type="ChEBI" id="CHEBI:29035"/>
    </cofactor>
</comment>
<dbReference type="AlphaFoldDB" id="A0A1G7EGD3"/>
<evidence type="ECO:0000313" key="26">
    <source>
        <dbReference type="Proteomes" id="UP000199417"/>
    </source>
</evidence>
<feature type="domain" description="ATP-dependent DNA ligase family profile" evidence="24">
    <location>
        <begin position="416"/>
        <end position="539"/>
    </location>
</feature>
<evidence type="ECO:0000256" key="11">
    <source>
        <dbReference type="ARBA" id="ARBA00022839"/>
    </source>
</evidence>
<dbReference type="GO" id="GO:0003677">
    <property type="term" value="F:DNA binding"/>
    <property type="evidence" value="ECO:0007669"/>
    <property type="project" value="UniProtKB-KW"/>
</dbReference>
<protein>
    <recommendedName>
        <fullName evidence="2">DNA ligase (ATP)</fullName>
        <ecNumber evidence="2">6.5.1.1</ecNumber>
    </recommendedName>
    <alternativeName>
        <fullName evidence="19">NHEJ DNA polymerase</fullName>
    </alternativeName>
</protein>
<keyword evidence="6" id="KW-0540">Nuclease</keyword>
<dbReference type="Gene3D" id="2.40.50.140">
    <property type="entry name" value="Nucleic acid-binding proteins"/>
    <property type="match status" value="1"/>
</dbReference>
<keyword evidence="17" id="KW-0464">Manganese</keyword>
<evidence type="ECO:0000256" key="22">
    <source>
        <dbReference type="ARBA" id="ARBA00049990"/>
    </source>
</evidence>
<keyword evidence="14" id="KW-0238">DNA-binding</keyword>
<evidence type="ECO:0000256" key="10">
    <source>
        <dbReference type="ARBA" id="ARBA00022801"/>
    </source>
</evidence>
<dbReference type="Pfam" id="PF21686">
    <property type="entry name" value="LigD_Prim-Pol"/>
    <property type="match status" value="1"/>
</dbReference>
<evidence type="ECO:0000256" key="18">
    <source>
        <dbReference type="ARBA" id="ARBA00023268"/>
    </source>
</evidence>
<comment type="catalytic activity">
    <reaction evidence="20">
        <text>ATP + (deoxyribonucleotide)n-3'-hydroxyl + 5'-phospho-(deoxyribonucleotide)m = (deoxyribonucleotide)n+m + AMP + diphosphate.</text>
        <dbReference type="EC" id="6.5.1.1"/>
    </reaction>
</comment>
<evidence type="ECO:0000256" key="21">
    <source>
        <dbReference type="ARBA" id="ARBA00049981"/>
    </source>
</evidence>
<evidence type="ECO:0000256" key="5">
    <source>
        <dbReference type="ARBA" id="ARBA00022695"/>
    </source>
</evidence>
<dbReference type="EMBL" id="FNAB01000024">
    <property type="protein sequence ID" value="SDE62709.1"/>
    <property type="molecule type" value="Genomic_DNA"/>
</dbReference>
<keyword evidence="3" id="KW-0436">Ligase</keyword>
<keyword evidence="5" id="KW-0548">Nucleotidyltransferase</keyword>
<keyword evidence="10" id="KW-0378">Hydrolase</keyword>
<keyword evidence="12" id="KW-0067">ATP-binding</keyword>
<evidence type="ECO:0000256" key="20">
    <source>
        <dbReference type="ARBA" id="ARBA00034003"/>
    </source>
</evidence>
<evidence type="ECO:0000256" key="2">
    <source>
        <dbReference type="ARBA" id="ARBA00012727"/>
    </source>
</evidence>
<keyword evidence="15" id="KW-0233">DNA recombination</keyword>
<name>A0A1G7EGD3_9NOCA</name>
<dbReference type="STRING" id="168276.SAMN05444580_12410"/>
<keyword evidence="18" id="KW-0511">Multifunctional enzyme</keyword>
<reference evidence="25 26" key="1">
    <citation type="submission" date="2016-10" db="EMBL/GenBank/DDBJ databases">
        <authorList>
            <person name="de Groot N.N."/>
        </authorList>
    </citation>
    <scope>NUCLEOTIDE SEQUENCE [LARGE SCALE GENOMIC DNA]</scope>
    <source>
        <strain evidence="25 26">JCM 11308</strain>
    </source>
</reference>
<evidence type="ECO:0000256" key="15">
    <source>
        <dbReference type="ARBA" id="ARBA00023172"/>
    </source>
</evidence>
<evidence type="ECO:0000256" key="12">
    <source>
        <dbReference type="ARBA" id="ARBA00022840"/>
    </source>
</evidence>
<dbReference type="GO" id="GO:0006281">
    <property type="term" value="P:DNA repair"/>
    <property type="evidence" value="ECO:0007669"/>
    <property type="project" value="UniProtKB-KW"/>
</dbReference>
<dbReference type="NCBIfam" id="TIGR02779">
    <property type="entry name" value="NHEJ_ligase_lig"/>
    <property type="match status" value="1"/>
</dbReference>
<evidence type="ECO:0000256" key="1">
    <source>
        <dbReference type="ARBA" id="ARBA00001936"/>
    </source>
</evidence>
<evidence type="ECO:0000256" key="13">
    <source>
        <dbReference type="ARBA" id="ARBA00022932"/>
    </source>
</evidence>
<dbReference type="CDD" id="cd07906">
    <property type="entry name" value="Adenylation_DNA_ligase_LigD_LigC"/>
    <property type="match status" value="1"/>
</dbReference>
<dbReference type="CDD" id="cd04863">
    <property type="entry name" value="MtLigD_Pol_like"/>
    <property type="match status" value="1"/>
</dbReference>
<dbReference type="SUPFAM" id="SSF56091">
    <property type="entry name" value="DNA ligase/mRNA capping enzyme, catalytic domain"/>
    <property type="match status" value="1"/>
</dbReference>
<dbReference type="InterPro" id="IPR016059">
    <property type="entry name" value="DNA_ligase_ATP-dep_CS"/>
</dbReference>
<dbReference type="InterPro" id="IPR012309">
    <property type="entry name" value="DNA_ligase_ATP-dep_C"/>
</dbReference>
<dbReference type="GO" id="GO:0046872">
    <property type="term" value="F:metal ion binding"/>
    <property type="evidence" value="ECO:0007669"/>
    <property type="project" value="UniProtKB-KW"/>
</dbReference>
<evidence type="ECO:0000256" key="14">
    <source>
        <dbReference type="ARBA" id="ARBA00023125"/>
    </source>
</evidence>
<dbReference type="GO" id="GO:0006310">
    <property type="term" value="P:DNA recombination"/>
    <property type="evidence" value="ECO:0007669"/>
    <property type="project" value="UniProtKB-KW"/>
</dbReference>